<keyword evidence="2" id="KW-0418">Kinase</keyword>
<dbReference type="PANTHER" id="PTHR21228">
    <property type="entry name" value="FAST LEU-RICH DOMAIN-CONTAINING"/>
    <property type="match status" value="1"/>
</dbReference>
<feature type="domain" description="RAP" evidence="1">
    <location>
        <begin position="553"/>
        <end position="608"/>
    </location>
</feature>
<dbReference type="VEuPathDB" id="VectorBase:LOC119174932"/>
<dbReference type="PANTHER" id="PTHR21228:SF40">
    <property type="entry name" value="LD45607P"/>
    <property type="match status" value="1"/>
</dbReference>
<organism evidence="2">
    <name type="scientific">Rhipicephalus microplus</name>
    <name type="common">Cattle tick</name>
    <name type="synonym">Boophilus microplus</name>
    <dbReference type="NCBI Taxonomy" id="6941"/>
    <lineage>
        <taxon>Eukaryota</taxon>
        <taxon>Metazoa</taxon>
        <taxon>Ecdysozoa</taxon>
        <taxon>Arthropoda</taxon>
        <taxon>Chelicerata</taxon>
        <taxon>Arachnida</taxon>
        <taxon>Acari</taxon>
        <taxon>Parasitiformes</taxon>
        <taxon>Ixodida</taxon>
        <taxon>Ixodoidea</taxon>
        <taxon>Ixodidae</taxon>
        <taxon>Rhipicephalinae</taxon>
        <taxon>Rhipicephalus</taxon>
        <taxon>Boophilus</taxon>
    </lineage>
</organism>
<dbReference type="InterPro" id="IPR050870">
    <property type="entry name" value="FAST_kinase"/>
</dbReference>
<dbReference type="GO" id="GO:0035770">
    <property type="term" value="C:ribonucleoprotein granule"/>
    <property type="evidence" value="ECO:0007669"/>
    <property type="project" value="TreeGrafter"/>
</dbReference>
<dbReference type="EMBL" id="GHWJ01002405">
    <property type="protein sequence ID" value="NOV35142.1"/>
    <property type="molecule type" value="Transcribed_RNA"/>
</dbReference>
<evidence type="ECO:0000259" key="1">
    <source>
        <dbReference type="SMART" id="SM00952"/>
    </source>
</evidence>
<dbReference type="AlphaFoldDB" id="A0A6M2CNJ2"/>
<dbReference type="SMART" id="SM00952">
    <property type="entry name" value="RAP"/>
    <property type="match status" value="1"/>
</dbReference>
<dbReference type="GO" id="GO:0005759">
    <property type="term" value="C:mitochondrial matrix"/>
    <property type="evidence" value="ECO:0007669"/>
    <property type="project" value="TreeGrafter"/>
</dbReference>
<name>A0A6M2CNJ2_RHIMP</name>
<dbReference type="GO" id="GO:0016301">
    <property type="term" value="F:kinase activity"/>
    <property type="evidence" value="ECO:0007669"/>
    <property type="project" value="UniProtKB-KW"/>
</dbReference>
<proteinExistence type="predicted"/>
<dbReference type="GO" id="GO:0003723">
    <property type="term" value="F:RNA binding"/>
    <property type="evidence" value="ECO:0007669"/>
    <property type="project" value="TreeGrafter"/>
</dbReference>
<dbReference type="InterPro" id="IPR013584">
    <property type="entry name" value="RAP"/>
</dbReference>
<keyword evidence="2" id="KW-0808">Transferase</keyword>
<sequence length="616" mass="70510">MHATMLKNPRFASAMCWMCECLVFRRALHGKIYRELENEQFHKILETRPELKRTVMRQPNKDSVRELLKAAIPGVDDSVRRFAELSVRTDQRSSCIENREHKPIIESVVVNLPATSDDGLTCALAGLSLWPQTEATTTPHFKHLWNALDNECSARCSRWDKHRQLMLADCFYHLRLSRISRYNRTMLNIVGRSMNKLTARELIQYLFFTNLQRRMVRNIKPVIEERLVSCFDELTVAEVGLACQSFFKSQELIEDKRLMARVVKTLEENAATADSVTISALAKALRYSRTAHDTSVWVKALTACEPSVVKWTPTTVAHVTTLATALKSYHPVLLDSALQHLMAEMSTIRLKEITRTLKAVALFNHSLEGLDYRSILHELSKQCRRPEIEHHHHTFVSALWYLAVVGIYFADLLQLALNDDRVYGSHRHKDVSFHAEALQSSVQIELPCYTGPMLSPHVLKSLQTERHVVGRDIDEGTKGLHHREQVTLQIANRLRTRFGDVCTVKRALPHHHFPDILFCVEQRGELELSKCELELANGAWRPVKSGTKVSCAVVVHGPGSYCINMNKLLGIETMKLRQLRHVGFKIIEMPHFLLSEMSKTAFDCWMEQQLQANAQL</sequence>
<dbReference type="OrthoDB" id="6419797at2759"/>
<protein>
    <submittedName>
        <fullName evidence="2">Putative fast kinase domain-containing protein 5</fullName>
    </submittedName>
</protein>
<evidence type="ECO:0000313" key="2">
    <source>
        <dbReference type="EMBL" id="NOV35142.1"/>
    </source>
</evidence>
<accession>A0A6M2CNJ2</accession>
<dbReference type="GO" id="GO:0000963">
    <property type="term" value="P:mitochondrial RNA processing"/>
    <property type="evidence" value="ECO:0007669"/>
    <property type="project" value="TreeGrafter"/>
</dbReference>
<dbReference type="GO" id="GO:0044528">
    <property type="term" value="P:regulation of mitochondrial mRNA stability"/>
    <property type="evidence" value="ECO:0007669"/>
    <property type="project" value="TreeGrafter"/>
</dbReference>
<reference evidence="2" key="1">
    <citation type="submission" date="2019-09" db="EMBL/GenBank/DDBJ databases">
        <title>Organ-specific transcriptomic study of the physiology of the cattle tick, Rhipicephalus microplus.</title>
        <authorList>
            <person name="Tirloni L."/>
            <person name="Braz G."/>
            <person name="Gandara A.C.P."/>
            <person name="Sabadin G.A."/>
            <person name="da Silva R.M."/>
            <person name="Guizzo M.G."/>
            <person name="Machado J.A."/>
            <person name="Costa E.P."/>
            <person name="Gomes H.F."/>
            <person name="Moraes J."/>
            <person name="Mota M.B.S."/>
            <person name="Mesquita R.D."/>
            <person name="Alvarenga P.H."/>
            <person name="Alves F."/>
            <person name="Seixas A."/>
            <person name="da Fonseca R.N."/>
            <person name="Fogaca A."/>
            <person name="Logullo C."/>
            <person name="Tanaka A."/>
            <person name="Daffre S."/>
            <person name="Termignoni C."/>
            <person name="Vaz I.S.Jr."/>
            <person name="Oliveira P.L."/>
            <person name="Ribeiro J.M."/>
        </authorList>
    </citation>
    <scope>NUCLEOTIDE SEQUENCE</scope>
    <source>
        <strain evidence="2">Porto Alegre</strain>
    </source>
</reference>